<dbReference type="PANTHER" id="PTHR42951">
    <property type="entry name" value="METALLO-BETA-LACTAMASE DOMAIN-CONTAINING"/>
    <property type="match status" value="1"/>
</dbReference>
<feature type="domain" description="Metallo-beta-lactamase" evidence="1">
    <location>
        <begin position="33"/>
        <end position="213"/>
    </location>
</feature>
<proteinExistence type="predicted"/>
<evidence type="ECO:0000313" key="2">
    <source>
        <dbReference type="EMBL" id="SDU93235.1"/>
    </source>
</evidence>
<dbReference type="AlphaFoldDB" id="A0A1H2MJN3"/>
<organism evidence="2 3">
    <name type="scientific">Microlunatus sagamiharensis</name>
    <dbReference type="NCBI Taxonomy" id="546874"/>
    <lineage>
        <taxon>Bacteria</taxon>
        <taxon>Bacillati</taxon>
        <taxon>Actinomycetota</taxon>
        <taxon>Actinomycetes</taxon>
        <taxon>Propionibacteriales</taxon>
        <taxon>Propionibacteriaceae</taxon>
        <taxon>Microlunatus</taxon>
    </lineage>
</organism>
<dbReference type="RefSeq" id="WP_172825782.1">
    <property type="nucleotide sequence ID" value="NZ_LT629799.1"/>
</dbReference>
<keyword evidence="3" id="KW-1185">Reference proteome</keyword>
<name>A0A1H2MJN3_9ACTN</name>
<sequence length="284" mass="29291">MTDAGQDAEPTPLPGPWEELGPGAWRCVAEPDAVNLVLLAGSERALLVDTGSTPAQGRAVRASVASVTDVPLEVVVVTHAHRDHAFGLAAFDDLTTVGHEDVAASLASPDAHADAERLGLAPADLVAPNRPIVLAAAFDLGGRRVEVAHIGRGHTGADLVVVVPDADLVVAGDLVEQAGPPALGPDSYLHEWPVTLDGVIGLMTGATRAVPGHGEPVDRPFVYEQRGRLASVAGQVRHLAETGVGVDEAAEQEWAYPYAVLAAGLPTAFAQLGPVAPRRTLPLA</sequence>
<dbReference type="InterPro" id="IPR050855">
    <property type="entry name" value="NDM-1-like"/>
</dbReference>
<dbReference type="PANTHER" id="PTHR42951:SF4">
    <property type="entry name" value="ACYL-COENZYME A THIOESTERASE MBLAC2"/>
    <property type="match status" value="1"/>
</dbReference>
<gene>
    <name evidence="2" type="ORF">SAMN04488544_2174</name>
</gene>
<dbReference type="SUPFAM" id="SSF56281">
    <property type="entry name" value="Metallo-hydrolase/oxidoreductase"/>
    <property type="match status" value="1"/>
</dbReference>
<dbReference type="Proteomes" id="UP000198825">
    <property type="component" value="Chromosome I"/>
</dbReference>
<dbReference type="InterPro" id="IPR001279">
    <property type="entry name" value="Metallo-B-lactamas"/>
</dbReference>
<accession>A0A1H2MJN3</accession>
<dbReference type="EMBL" id="LT629799">
    <property type="protein sequence ID" value="SDU93235.1"/>
    <property type="molecule type" value="Genomic_DNA"/>
</dbReference>
<dbReference type="InterPro" id="IPR036866">
    <property type="entry name" value="RibonucZ/Hydroxyglut_hydro"/>
</dbReference>
<protein>
    <submittedName>
        <fullName evidence="2">Glyoxylase, beta-lactamase superfamily II</fullName>
    </submittedName>
</protein>
<dbReference type="STRING" id="546874.SAMN04488544_2174"/>
<dbReference type="SMART" id="SM00849">
    <property type="entry name" value="Lactamase_B"/>
    <property type="match status" value="1"/>
</dbReference>
<evidence type="ECO:0000313" key="3">
    <source>
        <dbReference type="Proteomes" id="UP000198825"/>
    </source>
</evidence>
<reference evidence="3" key="1">
    <citation type="submission" date="2016-10" db="EMBL/GenBank/DDBJ databases">
        <authorList>
            <person name="Varghese N."/>
            <person name="Submissions S."/>
        </authorList>
    </citation>
    <scope>NUCLEOTIDE SEQUENCE [LARGE SCALE GENOMIC DNA]</scope>
    <source>
        <strain evidence="3">DSM 21743</strain>
    </source>
</reference>
<dbReference type="CDD" id="cd16282">
    <property type="entry name" value="metallo-hydrolase-like_MBL-fold"/>
    <property type="match status" value="1"/>
</dbReference>
<evidence type="ECO:0000259" key="1">
    <source>
        <dbReference type="SMART" id="SM00849"/>
    </source>
</evidence>
<dbReference type="Gene3D" id="3.60.15.10">
    <property type="entry name" value="Ribonuclease Z/Hydroxyacylglutathione hydrolase-like"/>
    <property type="match status" value="1"/>
</dbReference>
<dbReference type="Pfam" id="PF00753">
    <property type="entry name" value="Lactamase_B"/>
    <property type="match status" value="1"/>
</dbReference>